<comment type="pathway">
    <text evidence="1">Protein modification; protein ubiquitination.</text>
</comment>
<evidence type="ECO:0000256" key="4">
    <source>
        <dbReference type="SAM" id="MobiDB-lite"/>
    </source>
</evidence>
<dbReference type="PROSITE" id="PS50181">
    <property type="entry name" value="FBOX"/>
    <property type="match status" value="1"/>
</dbReference>
<dbReference type="AlphaFoldDB" id="A0AA40HVB9"/>
<dbReference type="InterPro" id="IPR045048">
    <property type="entry name" value="FBXO31/39"/>
</dbReference>
<name>A0AA40HVB9_CNENI</name>
<reference evidence="6" key="1">
    <citation type="submission" date="2023-06" db="EMBL/GenBank/DDBJ databases">
        <title>Reference genome for the Northern bat (Eptesicus nilssonii), a most northern bat species.</title>
        <authorList>
            <person name="Laine V.N."/>
            <person name="Pulliainen A.T."/>
            <person name="Lilley T.M."/>
        </authorList>
    </citation>
    <scope>NUCLEOTIDE SEQUENCE</scope>
    <source>
        <strain evidence="6">BLF_Eptnil</strain>
        <tissue evidence="6">Kidney</tissue>
    </source>
</reference>
<comment type="similarity">
    <text evidence="2">Belongs to the FBXO31 family.</text>
</comment>
<evidence type="ECO:0000259" key="5">
    <source>
        <dbReference type="PROSITE" id="PS50181"/>
    </source>
</evidence>
<sequence length="618" mass="69980">MPGVRSLWDNFKCTNIRIVGVPEKERKQDTEDLFEEIMAENFPYLDTVGCSAKRHGAVRFLSGVCSSRGCGCRQQRQGPAETAAPARSTWRRTRQRCADLPVEMLVEIFASLPGTDLPSLAQACTRFHSILHTDSIWRRRCREEYGLGENFRNLEVDGPMQLKPSFRIRLTERKSATVECMEGYSRPHSGHYSRPHRCHLRIQKDGFTIKCNHSMSGCSQKHLPKWVSEARGLVLQHAQWFSYRHSDCLTYRRIYLPPSHPDDLIRPGLFKGTYDAYRLKIAMLSFHGKYARATKIAGDPGIPAWKETLEIHLRHRIQLRNAEILRNFNVLSRIVQALHEQVIQELQEEEDGPEDSPAQPSVGGSGAAALGSSPPTALLCLRADQNYPRAYRMCFYGVDIVNVCGSAYPHRFPGIFILFDENQFGFLCLERKCFILYRRVQDTFRNLKRPALLRPALRKTLVAELGVADCVAAGTSFPPAAVFLWPPARSERLPIEVPLGVADRAGGRRSDWQVARRKLLLANNWCQQPGIFEVKMTESNLQSLHHPQCGFQGHLGINTQNYSTEWRLQSTALANLHLQAFSTYLSLGFCFHGEDVALEGGYLLCELTEKKPRALSGS</sequence>
<dbReference type="PANTHER" id="PTHR10706">
    <property type="entry name" value="F-BOX FAMILY PROTEIN"/>
    <property type="match status" value="1"/>
</dbReference>
<keyword evidence="7" id="KW-1185">Reference proteome</keyword>
<accession>A0AA40HVB9</accession>
<feature type="region of interest" description="Disordered" evidence="4">
    <location>
        <begin position="345"/>
        <end position="370"/>
    </location>
</feature>
<proteinExistence type="inferred from homology"/>
<dbReference type="InterPro" id="IPR036047">
    <property type="entry name" value="F-box-like_dom_sf"/>
</dbReference>
<dbReference type="EMBL" id="JAULJE010000011">
    <property type="protein sequence ID" value="KAK1337572.1"/>
    <property type="molecule type" value="Genomic_DNA"/>
</dbReference>
<gene>
    <name evidence="6" type="ORF">QTO34_002205</name>
</gene>
<dbReference type="Pfam" id="PF12937">
    <property type="entry name" value="F-box-like"/>
    <property type="match status" value="1"/>
</dbReference>
<dbReference type="GO" id="GO:0031146">
    <property type="term" value="P:SCF-dependent proteasomal ubiquitin-dependent protein catabolic process"/>
    <property type="evidence" value="ECO:0007669"/>
    <property type="project" value="TreeGrafter"/>
</dbReference>
<dbReference type="InterPro" id="IPR001810">
    <property type="entry name" value="F-box_dom"/>
</dbReference>
<comment type="caution">
    <text evidence="6">The sequence shown here is derived from an EMBL/GenBank/DDBJ whole genome shotgun (WGS) entry which is preliminary data.</text>
</comment>
<dbReference type="PANTHER" id="PTHR10706:SF130">
    <property type="entry name" value="F-BOX ONLY PROTEIN 31"/>
    <property type="match status" value="1"/>
</dbReference>
<dbReference type="Gene3D" id="3.30.70.1820">
    <property type="entry name" value="L1 transposable element, RRM domain"/>
    <property type="match status" value="1"/>
</dbReference>
<dbReference type="CDD" id="cd22102">
    <property type="entry name" value="F-box_FBXO31"/>
    <property type="match status" value="1"/>
</dbReference>
<protein>
    <recommendedName>
        <fullName evidence="5">F-box domain-containing protein</fullName>
    </recommendedName>
</protein>
<evidence type="ECO:0000256" key="1">
    <source>
        <dbReference type="ARBA" id="ARBA00004906"/>
    </source>
</evidence>
<dbReference type="SUPFAM" id="SSF81383">
    <property type="entry name" value="F-box domain"/>
    <property type="match status" value="1"/>
</dbReference>
<dbReference type="Proteomes" id="UP001177744">
    <property type="component" value="Unassembled WGS sequence"/>
</dbReference>
<dbReference type="Pfam" id="PF12014">
    <property type="entry name" value="Cyclin_D1_bind"/>
    <property type="match status" value="1"/>
</dbReference>
<feature type="domain" description="F-box" evidence="5">
    <location>
        <begin position="94"/>
        <end position="140"/>
    </location>
</feature>
<evidence type="ECO:0000313" key="6">
    <source>
        <dbReference type="EMBL" id="KAK1337572.1"/>
    </source>
</evidence>
<dbReference type="SMART" id="SM00256">
    <property type="entry name" value="FBOX"/>
    <property type="match status" value="1"/>
</dbReference>
<dbReference type="Gene3D" id="1.20.1280.50">
    <property type="match status" value="1"/>
</dbReference>
<organism evidence="6 7">
    <name type="scientific">Cnephaeus nilssonii</name>
    <name type="common">Northern bat</name>
    <name type="synonym">Eptesicus nilssonii</name>
    <dbReference type="NCBI Taxonomy" id="3371016"/>
    <lineage>
        <taxon>Eukaryota</taxon>
        <taxon>Metazoa</taxon>
        <taxon>Chordata</taxon>
        <taxon>Craniata</taxon>
        <taxon>Vertebrata</taxon>
        <taxon>Euteleostomi</taxon>
        <taxon>Mammalia</taxon>
        <taxon>Eutheria</taxon>
        <taxon>Laurasiatheria</taxon>
        <taxon>Chiroptera</taxon>
        <taxon>Yangochiroptera</taxon>
        <taxon>Vespertilionidae</taxon>
        <taxon>Cnephaeus</taxon>
    </lineage>
</organism>
<keyword evidence="3" id="KW-0833">Ubl conjugation pathway</keyword>
<dbReference type="GO" id="GO:0019005">
    <property type="term" value="C:SCF ubiquitin ligase complex"/>
    <property type="evidence" value="ECO:0007669"/>
    <property type="project" value="TreeGrafter"/>
</dbReference>
<evidence type="ECO:0000256" key="3">
    <source>
        <dbReference type="ARBA" id="ARBA00022786"/>
    </source>
</evidence>
<evidence type="ECO:0000256" key="2">
    <source>
        <dbReference type="ARBA" id="ARBA00010611"/>
    </source>
</evidence>
<evidence type="ECO:0000313" key="7">
    <source>
        <dbReference type="Proteomes" id="UP001177744"/>
    </source>
</evidence>